<comment type="caution">
    <text evidence="2">The sequence shown here is derived from an EMBL/GenBank/DDBJ whole genome shotgun (WGS) entry which is preliminary data.</text>
</comment>
<gene>
    <name evidence="2" type="primary">rfbF</name>
    <name evidence="2" type="ORF">EOE18_09895</name>
</gene>
<dbReference type="Gene3D" id="3.90.550.10">
    <property type="entry name" value="Spore Coat Polysaccharide Biosynthesis Protein SpsA, Chain A"/>
    <property type="match status" value="1"/>
</dbReference>
<evidence type="ECO:0000259" key="1">
    <source>
        <dbReference type="Pfam" id="PF00483"/>
    </source>
</evidence>
<keyword evidence="2" id="KW-0808">Transferase</keyword>
<dbReference type="NCBIfam" id="TIGR02623">
    <property type="entry name" value="G1P_cyt_trans"/>
    <property type="match status" value="1"/>
</dbReference>
<evidence type="ECO:0000313" key="2">
    <source>
        <dbReference type="EMBL" id="RVU05143.1"/>
    </source>
</evidence>
<dbReference type="OrthoDB" id="9814110at2"/>
<dbReference type="Pfam" id="PF00483">
    <property type="entry name" value="NTP_transferase"/>
    <property type="match status" value="1"/>
</dbReference>
<dbReference type="GO" id="GO:0009243">
    <property type="term" value="P:O antigen biosynthetic process"/>
    <property type="evidence" value="ECO:0007669"/>
    <property type="project" value="InterPro"/>
</dbReference>
<protein>
    <submittedName>
        <fullName evidence="2">Glucose-1-phosphate cytidylyltransferase</fullName>
        <ecNumber evidence="2">2.7.7.33</ecNumber>
    </submittedName>
</protein>
<dbReference type="EMBL" id="SACO01000006">
    <property type="protein sequence ID" value="RVU05143.1"/>
    <property type="molecule type" value="Genomic_DNA"/>
</dbReference>
<evidence type="ECO:0000313" key="3">
    <source>
        <dbReference type="Proteomes" id="UP000282837"/>
    </source>
</evidence>
<keyword evidence="3" id="KW-1185">Reference proteome</keyword>
<feature type="domain" description="Nucleotidyl transferase" evidence="1">
    <location>
        <begin position="32"/>
        <end position="230"/>
    </location>
</feature>
<dbReference type="PANTHER" id="PTHR47183:SF1">
    <property type="entry name" value="GLUCOSE-1-PHOSPHATE CYTIDYLYLTRANSFERASE"/>
    <property type="match status" value="1"/>
</dbReference>
<proteinExistence type="predicted"/>
<dbReference type="InterPro" id="IPR029044">
    <property type="entry name" value="Nucleotide-diphossugar_trans"/>
</dbReference>
<dbReference type="InterPro" id="IPR013446">
    <property type="entry name" value="G1P_cyt_trans-like"/>
</dbReference>
<dbReference type="SUPFAM" id="SSF53448">
    <property type="entry name" value="Nucleotide-diphospho-sugar transferases"/>
    <property type="match status" value="1"/>
</dbReference>
<dbReference type="Proteomes" id="UP000282837">
    <property type="component" value="Unassembled WGS sequence"/>
</dbReference>
<dbReference type="CDD" id="cd02524">
    <property type="entry name" value="G1P_cytidylyltransferase"/>
    <property type="match status" value="1"/>
</dbReference>
<dbReference type="EC" id="2.7.7.33" evidence="2"/>
<dbReference type="PANTHER" id="PTHR47183">
    <property type="entry name" value="GLUCOSE-1-PHOSPHATE CYTIDYLYLTRANSFERASE-RELATED"/>
    <property type="match status" value="1"/>
</dbReference>
<reference evidence="2 3" key="1">
    <citation type="submission" date="2019-01" db="EMBL/GenBank/DDBJ databases">
        <authorList>
            <person name="Chen W.-M."/>
        </authorList>
    </citation>
    <scope>NUCLEOTIDE SEQUENCE [LARGE SCALE GENOMIC DNA]</scope>
    <source>
        <strain evidence="2 3">FSY-9</strain>
    </source>
</reference>
<sequence length="286" mass="31372">MARRGAGHGLNSGFNANLPVHPGAQGEWVLTKAVILAGGLGTRLGEETSVRPKPMVEVGGMPILWHIMKIYAAHGVDDFIICLGYKGYVIKEFFANYFLHAADVTLDLANNRMEVHEAKSEPWRVTLVDTGPTAQTGGRLWGVRKFLKDGEPFCFTYGDGVSDIDVAAEIAFHKSHGKKATIAAVAPPGRFGALEFDGDAVTSFREKPAGDGGLINGGFFVLDPSVIDLIDGPDTVWEDYPLETLAHSGELMAFRHDGFWQPMDTLRDKQHLERLWAQGKAPWKKW</sequence>
<name>A0A3S2URN4_9SPHN</name>
<dbReference type="InterPro" id="IPR046981">
    <property type="entry name" value="G1P_cyt_trans"/>
</dbReference>
<accession>A0A3S2URN4</accession>
<organism evidence="2 3">
    <name type="scientific">Novosphingobium umbonatum</name>
    <dbReference type="NCBI Taxonomy" id="1908524"/>
    <lineage>
        <taxon>Bacteria</taxon>
        <taxon>Pseudomonadati</taxon>
        <taxon>Pseudomonadota</taxon>
        <taxon>Alphaproteobacteria</taxon>
        <taxon>Sphingomonadales</taxon>
        <taxon>Sphingomonadaceae</taxon>
        <taxon>Novosphingobium</taxon>
    </lineage>
</organism>
<dbReference type="AlphaFoldDB" id="A0A3S2URN4"/>
<dbReference type="GO" id="GO:0047343">
    <property type="term" value="F:glucose-1-phosphate cytidylyltransferase activity"/>
    <property type="evidence" value="ECO:0007669"/>
    <property type="project" value="UniProtKB-EC"/>
</dbReference>
<dbReference type="InterPro" id="IPR005835">
    <property type="entry name" value="NTP_transferase_dom"/>
</dbReference>
<keyword evidence="2" id="KW-0548">Nucleotidyltransferase</keyword>